<proteinExistence type="predicted"/>
<evidence type="ECO:0000313" key="3">
    <source>
        <dbReference type="Proteomes" id="UP000664859"/>
    </source>
</evidence>
<gene>
    <name evidence="2" type="ORF">JKP88DRAFT_230322</name>
</gene>
<dbReference type="Proteomes" id="UP000664859">
    <property type="component" value="Unassembled WGS sequence"/>
</dbReference>
<sequence>MSAQQCLAVAYAYYGWQLQAKQRAVVAVLSMQHIRQLQVLCVSVLNNRAAINGAGAYGGSRRLPTPLQYDTSTFYHAHWYCTERRRCCAACPHSPTTRDEGRARHTSLRSRAVAPTEDKSQMPCADVCACVACERARCRLAHGTVTHFKRAAAFPSCASRSTYTHKAAGGFCFRRCRFHRCCFRHCRCSLRRRCRCCFHRRSRRSRRCSSRPAPERMCQRTGSGSTSAAAAVRQQQQ</sequence>
<evidence type="ECO:0000313" key="2">
    <source>
        <dbReference type="EMBL" id="KAG5192298.1"/>
    </source>
</evidence>
<accession>A0A835ZFV8</accession>
<evidence type="ECO:0000256" key="1">
    <source>
        <dbReference type="SAM" id="MobiDB-lite"/>
    </source>
</evidence>
<feature type="compositionally biased region" description="Low complexity" evidence="1">
    <location>
        <begin position="221"/>
        <end position="231"/>
    </location>
</feature>
<organism evidence="2 3">
    <name type="scientific">Tribonema minus</name>
    <dbReference type="NCBI Taxonomy" id="303371"/>
    <lineage>
        <taxon>Eukaryota</taxon>
        <taxon>Sar</taxon>
        <taxon>Stramenopiles</taxon>
        <taxon>Ochrophyta</taxon>
        <taxon>PX clade</taxon>
        <taxon>Xanthophyceae</taxon>
        <taxon>Tribonematales</taxon>
        <taxon>Tribonemataceae</taxon>
        <taxon>Tribonema</taxon>
    </lineage>
</organism>
<dbReference type="AlphaFoldDB" id="A0A835ZFV8"/>
<dbReference type="EMBL" id="JAFCMP010000008">
    <property type="protein sequence ID" value="KAG5192298.1"/>
    <property type="molecule type" value="Genomic_DNA"/>
</dbReference>
<keyword evidence="3" id="KW-1185">Reference proteome</keyword>
<name>A0A835ZFV8_9STRA</name>
<reference evidence="2" key="1">
    <citation type="submission" date="2021-02" db="EMBL/GenBank/DDBJ databases">
        <title>First Annotated Genome of the Yellow-green Alga Tribonema minus.</title>
        <authorList>
            <person name="Mahan K.M."/>
        </authorList>
    </citation>
    <scope>NUCLEOTIDE SEQUENCE</scope>
    <source>
        <strain evidence="2">UTEX B ZZ1240</strain>
    </source>
</reference>
<protein>
    <submittedName>
        <fullName evidence="2">Uncharacterized protein</fullName>
    </submittedName>
</protein>
<comment type="caution">
    <text evidence="2">The sequence shown here is derived from an EMBL/GenBank/DDBJ whole genome shotgun (WGS) entry which is preliminary data.</text>
</comment>
<feature type="region of interest" description="Disordered" evidence="1">
    <location>
        <begin position="213"/>
        <end position="237"/>
    </location>
</feature>